<feature type="domain" description="Potassium channel" evidence="2">
    <location>
        <begin position="82"/>
        <end position="154"/>
    </location>
</feature>
<feature type="transmembrane region" description="Helical" evidence="1">
    <location>
        <begin position="131"/>
        <end position="152"/>
    </location>
</feature>
<name>A0A1G9U538_9BACT</name>
<proteinExistence type="predicted"/>
<gene>
    <name evidence="3" type="ORF">SAMN05421823_11592</name>
</gene>
<evidence type="ECO:0000259" key="2">
    <source>
        <dbReference type="Pfam" id="PF07885"/>
    </source>
</evidence>
<reference evidence="3 4" key="1">
    <citation type="submission" date="2016-10" db="EMBL/GenBank/DDBJ databases">
        <authorList>
            <person name="de Groot N.N."/>
        </authorList>
    </citation>
    <scope>NUCLEOTIDE SEQUENCE [LARGE SCALE GENOMIC DNA]</scope>
    <source>
        <strain evidence="3 4">DSM 25186</strain>
    </source>
</reference>
<dbReference type="AlphaFoldDB" id="A0A1G9U538"/>
<dbReference type="SUPFAM" id="SSF81324">
    <property type="entry name" value="Voltage-gated potassium channels"/>
    <property type="match status" value="1"/>
</dbReference>
<keyword evidence="4" id="KW-1185">Reference proteome</keyword>
<evidence type="ECO:0000256" key="1">
    <source>
        <dbReference type="SAM" id="Phobius"/>
    </source>
</evidence>
<keyword evidence="1" id="KW-0812">Transmembrane</keyword>
<protein>
    <submittedName>
        <fullName evidence="3">Ion channel</fullName>
    </submittedName>
</protein>
<organism evidence="3 4">
    <name type="scientific">Catalinimonas alkaloidigena</name>
    <dbReference type="NCBI Taxonomy" id="1075417"/>
    <lineage>
        <taxon>Bacteria</taxon>
        <taxon>Pseudomonadati</taxon>
        <taxon>Bacteroidota</taxon>
        <taxon>Cytophagia</taxon>
        <taxon>Cytophagales</taxon>
        <taxon>Catalimonadaceae</taxon>
        <taxon>Catalinimonas</taxon>
    </lineage>
</organism>
<evidence type="ECO:0000313" key="3">
    <source>
        <dbReference type="EMBL" id="SDM55056.1"/>
    </source>
</evidence>
<dbReference type="EMBL" id="FNFO01000015">
    <property type="protein sequence ID" value="SDM55056.1"/>
    <property type="molecule type" value="Genomic_DNA"/>
</dbReference>
<dbReference type="Gene3D" id="1.10.287.70">
    <property type="match status" value="1"/>
</dbReference>
<sequence length="331" mass="37201">MPVLYLLLGSILLLLTFYDFFYTTLSSNGAGRLTHSVTRLLWSVVLWFSRVTGVRHLLKFSGITILLSLLAMWMLLLWIGLWLLLMSETGSVVSSTQHTAASMLEKVYFSGYVLSTMGNGDFKPGSKAWELLIAAFSFIGFVFITTAMTYLVSVSSAIIHKRSLSLFISNLGETPQDLLLRTGDKEHVEGLLSVATALQNMINRHTQNHTSYPIAHYFHSGRKQDAIALQMTKLDEALTLLEYIVEADVKALLPLRHAINNYLDVLGQKFIQPQAETHIIPQMHELESAGWITMDERALAKKWALAASRRAMLAALLYDDGWNWTDVYPES</sequence>
<dbReference type="Pfam" id="PF07885">
    <property type="entry name" value="Ion_trans_2"/>
    <property type="match status" value="1"/>
</dbReference>
<dbReference type="STRING" id="1075417.SAMN05421823_11592"/>
<keyword evidence="1" id="KW-1133">Transmembrane helix</keyword>
<keyword evidence="1" id="KW-0472">Membrane</keyword>
<dbReference type="Proteomes" id="UP000198510">
    <property type="component" value="Unassembled WGS sequence"/>
</dbReference>
<dbReference type="InterPro" id="IPR013099">
    <property type="entry name" value="K_chnl_dom"/>
</dbReference>
<evidence type="ECO:0000313" key="4">
    <source>
        <dbReference type="Proteomes" id="UP000198510"/>
    </source>
</evidence>
<feature type="transmembrane region" description="Helical" evidence="1">
    <location>
        <begin position="65"/>
        <end position="85"/>
    </location>
</feature>
<accession>A0A1G9U538</accession>